<dbReference type="InterPro" id="IPR011990">
    <property type="entry name" value="TPR-like_helical_dom_sf"/>
</dbReference>
<reference evidence="1" key="1">
    <citation type="submission" date="2022-05" db="EMBL/GenBank/DDBJ databases">
        <authorList>
            <person name="Jo J.-H."/>
            <person name="Im W.-T."/>
        </authorList>
    </citation>
    <scope>NUCLEOTIDE SEQUENCE</scope>
    <source>
        <strain evidence="1">RG327</strain>
    </source>
</reference>
<evidence type="ECO:0008006" key="3">
    <source>
        <dbReference type="Google" id="ProtNLM"/>
    </source>
</evidence>
<protein>
    <recommendedName>
        <fullName evidence="3">Tetratricopeptide repeat protein</fullName>
    </recommendedName>
</protein>
<name>A0ABT0RHR5_9SPHN</name>
<dbReference type="Proteomes" id="UP001165343">
    <property type="component" value="Unassembled WGS sequence"/>
</dbReference>
<keyword evidence="2" id="KW-1185">Reference proteome</keyword>
<accession>A0ABT0RHR5</accession>
<gene>
    <name evidence="1" type="ORF">LZ519_10815</name>
</gene>
<proteinExistence type="predicted"/>
<dbReference type="RefSeq" id="WP_249868680.1">
    <property type="nucleotide sequence ID" value="NZ_JAMGBC010000001.1"/>
</dbReference>
<dbReference type="EMBL" id="JAMGBC010000001">
    <property type="protein sequence ID" value="MCL6679801.1"/>
    <property type="molecule type" value="Genomic_DNA"/>
</dbReference>
<organism evidence="1 2">
    <name type="scientific">Sphingomonas anseongensis</name>
    <dbReference type="NCBI Taxonomy" id="2908207"/>
    <lineage>
        <taxon>Bacteria</taxon>
        <taxon>Pseudomonadati</taxon>
        <taxon>Pseudomonadota</taxon>
        <taxon>Alphaproteobacteria</taxon>
        <taxon>Sphingomonadales</taxon>
        <taxon>Sphingomonadaceae</taxon>
        <taxon>Sphingomonas</taxon>
    </lineage>
</organism>
<evidence type="ECO:0000313" key="1">
    <source>
        <dbReference type="EMBL" id="MCL6679801.1"/>
    </source>
</evidence>
<evidence type="ECO:0000313" key="2">
    <source>
        <dbReference type="Proteomes" id="UP001165343"/>
    </source>
</evidence>
<comment type="caution">
    <text evidence="1">The sequence shown here is derived from an EMBL/GenBank/DDBJ whole genome shotgun (WGS) entry which is preliminary data.</text>
</comment>
<sequence>MIAILAAAALAAAPAPCPEIVTAEAFICRAVRATAEDKPAEAAQSFEQAAQALNSSDPQVARLYAAAGNSWIAADQPGKAALDLDRALSGTSLQAAQRGEALPDRARAAEAQDDLKTARAKLTEATQTISQDPFLWFFSAALAIRENDAATAKSSIERALALAPADAMILFEAGHVAQFSGDNVGARNYWERVVARDPNGTAGKAAREALRLLPAPLTVKGEPRD</sequence>
<dbReference type="SUPFAM" id="SSF48452">
    <property type="entry name" value="TPR-like"/>
    <property type="match status" value="1"/>
</dbReference>
<dbReference type="Gene3D" id="1.25.40.10">
    <property type="entry name" value="Tetratricopeptide repeat domain"/>
    <property type="match status" value="1"/>
</dbReference>